<keyword evidence="5" id="KW-0670">Pyruvate</keyword>
<keyword evidence="6" id="KW-1185">Reference proteome</keyword>
<dbReference type="FunFam" id="3.40.50.920:FF:000010">
    <property type="entry name" value="Pyruvate ferredoxin oxidoreductase, alpha subunit"/>
    <property type="match status" value="1"/>
</dbReference>
<accession>A0A1W1VAP8</accession>
<dbReference type="RefSeq" id="WP_084663273.1">
    <property type="nucleotide sequence ID" value="NZ_LT838272.1"/>
</dbReference>
<protein>
    <submittedName>
        <fullName evidence="5">Pyruvate ferredoxin oxidoreductase alpha subunit</fullName>
    </submittedName>
</protein>
<reference evidence="5 6" key="1">
    <citation type="submission" date="2017-04" db="EMBL/GenBank/DDBJ databases">
        <authorList>
            <person name="Afonso C.L."/>
            <person name="Miller P.J."/>
            <person name="Scott M.A."/>
            <person name="Spackman E."/>
            <person name="Goraichik I."/>
            <person name="Dimitrov K.M."/>
            <person name="Suarez D.L."/>
            <person name="Swayne D.E."/>
        </authorList>
    </citation>
    <scope>NUCLEOTIDE SEQUENCE [LARGE SCALE GENOMIC DNA]</scope>
    <source>
        <strain evidence="5 6">ToBE</strain>
    </source>
</reference>
<evidence type="ECO:0000256" key="1">
    <source>
        <dbReference type="ARBA" id="ARBA00009032"/>
    </source>
</evidence>
<dbReference type="Gene3D" id="3.40.50.970">
    <property type="match status" value="1"/>
</dbReference>
<dbReference type="Pfam" id="PF17147">
    <property type="entry name" value="PFOR_II"/>
    <property type="match status" value="1"/>
</dbReference>
<dbReference type="OrthoDB" id="9794954at2"/>
<dbReference type="FunFam" id="3.40.50.970:FF:000012">
    <property type="entry name" value="Pyruvate:ferredoxin (Flavodoxin) oxidoreductase"/>
    <property type="match status" value="1"/>
</dbReference>
<evidence type="ECO:0000313" key="6">
    <source>
        <dbReference type="Proteomes" id="UP000192569"/>
    </source>
</evidence>
<dbReference type="SUPFAM" id="SSF52518">
    <property type="entry name" value="Thiamin diphosphate-binding fold (THDP-binding)"/>
    <property type="match status" value="1"/>
</dbReference>
<dbReference type="InterPro" id="IPR009014">
    <property type="entry name" value="Transketo_C/PFOR_II"/>
</dbReference>
<dbReference type="Proteomes" id="UP000192569">
    <property type="component" value="Chromosome I"/>
</dbReference>
<comment type="similarity">
    <text evidence="1">Belongs to the pyruvate:ferredoxin/flavodoxin oxidoreductase family.</text>
</comment>
<dbReference type="EMBL" id="LT838272">
    <property type="protein sequence ID" value="SMB90121.1"/>
    <property type="molecule type" value="Genomic_DNA"/>
</dbReference>
<feature type="domain" description="Pyruvate flavodoxin/ferredoxin oxidoreductase pyrimidine binding" evidence="3">
    <location>
        <begin position="14"/>
        <end position="233"/>
    </location>
</feature>
<dbReference type="SUPFAM" id="SSF52922">
    <property type="entry name" value="TK C-terminal domain-like"/>
    <property type="match status" value="1"/>
</dbReference>
<dbReference type="InterPro" id="IPR029061">
    <property type="entry name" value="THDP-binding"/>
</dbReference>
<dbReference type="GO" id="GO:0016903">
    <property type="term" value="F:oxidoreductase activity, acting on the aldehyde or oxo group of donors"/>
    <property type="evidence" value="ECO:0007669"/>
    <property type="project" value="UniProtKB-ARBA"/>
</dbReference>
<organism evidence="5 6">
    <name type="scientific">Thermanaeromonas toyohensis ToBE</name>
    <dbReference type="NCBI Taxonomy" id="698762"/>
    <lineage>
        <taxon>Bacteria</taxon>
        <taxon>Bacillati</taxon>
        <taxon>Bacillota</taxon>
        <taxon>Clostridia</taxon>
        <taxon>Neomoorellales</taxon>
        <taxon>Neomoorellaceae</taxon>
        <taxon>Thermanaeromonas</taxon>
    </lineage>
</organism>
<dbReference type="InterPro" id="IPR002880">
    <property type="entry name" value="Pyrv_Fd/Flavodoxin_OxRdtase_N"/>
</dbReference>
<evidence type="ECO:0000313" key="5">
    <source>
        <dbReference type="EMBL" id="SMB90121.1"/>
    </source>
</evidence>
<sequence length="388" mass="42761">MRQLLDGNEATAMAARLVRVEVLASYPITPAAPAMERITRFIAEGTLQAKFIRVESDHSALAAAVGAALAGARPLVITNSQGLAYMSEVLYHASGLRLPIVMAVVNRGLAAPHTRFPDHGDAVAQEACGWIQLFCENNQEVLDTLIQAYRLAEDERVRLPVMVHYESYIQSHTREVVEVPAAEDVDKFLPLYRRPALDVNNPQAVNVVTGPDLYMDYKYQQDKALQDAAGVLRELDLAYAELTGRSWGGTLKGYQLEGALHIFVTMGSLASTCREAVDVLRGEGLPVGLLKVRAFRPFPREEVRFLLREARSVTVLDKNIVYGSGGALAREVRASLYGLAPGPSVYSYIAGLGGRDVTLEDVIRIYKRVEEKVKANQEPVSYEWYGIE</sequence>
<dbReference type="PANTHER" id="PTHR32154">
    <property type="entry name" value="PYRUVATE-FLAVODOXIN OXIDOREDUCTASE-RELATED"/>
    <property type="match status" value="1"/>
</dbReference>
<proteinExistence type="inferred from homology"/>
<gene>
    <name evidence="5" type="ORF">SAMN00808754_0251</name>
</gene>
<dbReference type="Pfam" id="PF01855">
    <property type="entry name" value="POR_N"/>
    <property type="match status" value="1"/>
</dbReference>
<feature type="domain" description="Pyruvate:ferredoxin oxidoreductase core" evidence="4">
    <location>
        <begin position="262"/>
        <end position="362"/>
    </location>
</feature>
<dbReference type="Gene3D" id="3.40.50.920">
    <property type="match status" value="1"/>
</dbReference>
<evidence type="ECO:0000259" key="3">
    <source>
        <dbReference type="Pfam" id="PF01855"/>
    </source>
</evidence>
<dbReference type="InterPro" id="IPR050722">
    <property type="entry name" value="Pyruvate:ferred/Flavod_OxRd"/>
</dbReference>
<dbReference type="PANTHER" id="PTHR32154:SF0">
    <property type="entry name" value="PYRUVATE-FLAVODOXIN OXIDOREDUCTASE-RELATED"/>
    <property type="match status" value="1"/>
</dbReference>
<name>A0A1W1VAP8_9FIRM</name>
<dbReference type="InterPro" id="IPR033412">
    <property type="entry name" value="PFOR_II"/>
</dbReference>
<evidence type="ECO:0000256" key="2">
    <source>
        <dbReference type="ARBA" id="ARBA00023002"/>
    </source>
</evidence>
<dbReference type="STRING" id="698762.SAMN00808754_0251"/>
<evidence type="ECO:0000259" key="4">
    <source>
        <dbReference type="Pfam" id="PF17147"/>
    </source>
</evidence>
<dbReference type="AlphaFoldDB" id="A0A1W1VAP8"/>
<dbReference type="GO" id="GO:0019752">
    <property type="term" value="P:carboxylic acid metabolic process"/>
    <property type="evidence" value="ECO:0007669"/>
    <property type="project" value="UniProtKB-ARBA"/>
</dbReference>
<dbReference type="GO" id="GO:0006979">
    <property type="term" value="P:response to oxidative stress"/>
    <property type="evidence" value="ECO:0007669"/>
    <property type="project" value="TreeGrafter"/>
</dbReference>
<dbReference type="CDD" id="cd07034">
    <property type="entry name" value="TPP_PYR_PFOR_IOR-alpha_like"/>
    <property type="match status" value="1"/>
</dbReference>
<keyword evidence="2" id="KW-0560">Oxidoreductase</keyword>